<keyword evidence="9" id="KW-1185">Reference proteome</keyword>
<dbReference type="PANTHER" id="PTHR32071">
    <property type="entry name" value="TRANSCRIPTIONAL REGULATORY PROTEIN"/>
    <property type="match status" value="1"/>
</dbReference>
<dbReference type="InterPro" id="IPR002197">
    <property type="entry name" value="HTH_Fis"/>
</dbReference>
<dbReference type="InterPro" id="IPR029016">
    <property type="entry name" value="GAF-like_dom_sf"/>
</dbReference>
<dbReference type="GO" id="GO:0005524">
    <property type="term" value="F:ATP binding"/>
    <property type="evidence" value="ECO:0007669"/>
    <property type="project" value="UniProtKB-KW"/>
</dbReference>
<dbReference type="Gene3D" id="3.30.450.20">
    <property type="entry name" value="PAS domain"/>
    <property type="match status" value="1"/>
</dbReference>
<dbReference type="InterPro" id="IPR002078">
    <property type="entry name" value="Sigma_54_int"/>
</dbReference>
<dbReference type="GO" id="GO:0043565">
    <property type="term" value="F:sequence-specific DNA binding"/>
    <property type="evidence" value="ECO:0007669"/>
    <property type="project" value="InterPro"/>
</dbReference>
<dbReference type="NCBIfam" id="TIGR00229">
    <property type="entry name" value="sensory_box"/>
    <property type="match status" value="1"/>
</dbReference>
<evidence type="ECO:0000313" key="8">
    <source>
        <dbReference type="EMBL" id="QNB47319.1"/>
    </source>
</evidence>
<dbReference type="InterPro" id="IPR027417">
    <property type="entry name" value="P-loop_NTPase"/>
</dbReference>
<dbReference type="GO" id="GO:0006355">
    <property type="term" value="P:regulation of DNA-templated transcription"/>
    <property type="evidence" value="ECO:0007669"/>
    <property type="project" value="InterPro"/>
</dbReference>
<evidence type="ECO:0000256" key="2">
    <source>
        <dbReference type="ARBA" id="ARBA00022840"/>
    </source>
</evidence>
<dbReference type="PROSITE" id="PS00676">
    <property type="entry name" value="SIGMA54_INTERACT_2"/>
    <property type="match status" value="1"/>
</dbReference>
<dbReference type="EMBL" id="CP045798">
    <property type="protein sequence ID" value="QNB47319.1"/>
    <property type="molecule type" value="Genomic_DNA"/>
</dbReference>
<dbReference type="PANTHER" id="PTHR32071:SF57">
    <property type="entry name" value="C4-DICARBOXYLATE TRANSPORT TRANSCRIPTIONAL REGULATORY PROTEIN DCTD"/>
    <property type="match status" value="1"/>
</dbReference>
<dbReference type="InterPro" id="IPR009057">
    <property type="entry name" value="Homeodomain-like_sf"/>
</dbReference>
<dbReference type="InterPro" id="IPR003593">
    <property type="entry name" value="AAA+_ATPase"/>
</dbReference>
<dbReference type="InterPro" id="IPR000014">
    <property type="entry name" value="PAS"/>
</dbReference>
<proteinExistence type="predicted"/>
<dbReference type="PROSITE" id="PS50045">
    <property type="entry name" value="SIGMA54_INTERACT_4"/>
    <property type="match status" value="1"/>
</dbReference>
<feature type="domain" description="PAS" evidence="7">
    <location>
        <begin position="208"/>
        <end position="253"/>
    </location>
</feature>
<dbReference type="Proteomes" id="UP000515847">
    <property type="component" value="Chromosome"/>
</dbReference>
<organism evidence="8 9">
    <name type="scientific">Thermanaerosceptrum fracticalcis</name>
    <dbReference type="NCBI Taxonomy" id="1712410"/>
    <lineage>
        <taxon>Bacteria</taxon>
        <taxon>Bacillati</taxon>
        <taxon>Bacillota</taxon>
        <taxon>Clostridia</taxon>
        <taxon>Eubacteriales</taxon>
        <taxon>Peptococcaceae</taxon>
        <taxon>Thermanaerosceptrum</taxon>
    </lineage>
</organism>
<dbReference type="RefSeq" id="WP_081908088.1">
    <property type="nucleotide sequence ID" value="NZ_CP045798.1"/>
</dbReference>
<dbReference type="InterPro" id="IPR003018">
    <property type="entry name" value="GAF"/>
</dbReference>
<dbReference type="Pfam" id="PF00158">
    <property type="entry name" value="Sigma54_activat"/>
    <property type="match status" value="1"/>
</dbReference>
<dbReference type="InterPro" id="IPR025943">
    <property type="entry name" value="Sigma_54_int_dom_ATP-bd_2"/>
</dbReference>
<dbReference type="SUPFAM" id="SSF55785">
    <property type="entry name" value="PYP-like sensor domain (PAS domain)"/>
    <property type="match status" value="1"/>
</dbReference>
<dbReference type="SMART" id="SM00091">
    <property type="entry name" value="PAS"/>
    <property type="match status" value="1"/>
</dbReference>
<dbReference type="SUPFAM" id="SSF52540">
    <property type="entry name" value="P-loop containing nucleoside triphosphate hydrolases"/>
    <property type="match status" value="1"/>
</dbReference>
<dbReference type="PROSITE" id="PS00675">
    <property type="entry name" value="SIGMA54_INTERACT_1"/>
    <property type="match status" value="1"/>
</dbReference>
<dbReference type="Pfam" id="PF01590">
    <property type="entry name" value="GAF"/>
    <property type="match status" value="1"/>
</dbReference>
<dbReference type="InterPro" id="IPR035965">
    <property type="entry name" value="PAS-like_dom_sf"/>
</dbReference>
<name>A0A7G6E5G5_THEFR</name>
<dbReference type="FunFam" id="3.40.50.300:FF:000006">
    <property type="entry name" value="DNA-binding transcriptional regulator NtrC"/>
    <property type="match status" value="1"/>
</dbReference>
<evidence type="ECO:0000259" key="7">
    <source>
        <dbReference type="PROSITE" id="PS50112"/>
    </source>
</evidence>
<dbReference type="Gene3D" id="3.30.450.40">
    <property type="match status" value="1"/>
</dbReference>
<keyword evidence="1" id="KW-0547">Nucleotide-binding</keyword>
<evidence type="ECO:0000259" key="6">
    <source>
        <dbReference type="PROSITE" id="PS50045"/>
    </source>
</evidence>
<dbReference type="Gene3D" id="1.10.10.60">
    <property type="entry name" value="Homeodomain-like"/>
    <property type="match status" value="1"/>
</dbReference>
<sequence length="656" mass="73915">MKLQSNSQVSPYNTQSIYDKLIVDSWNRSYAAKVDQADGCCNNVLTAQDIKQVLDNNYELMQIAKPLMENMYEVIKNSGFILVLTDESGRIIESFGDREIIYDAKKLNFIQGASWLENEVGTNAIGTALVIGKSIQITGAKHYCRKHHTWTCSAAPIYNKNGQIMGVINISGHASSEHPHTLGMVTSLAKTITVQFTIKQMNQDLLASHNKLAKVFDKISDGLIEIDKNNRIININPVVRNILGKSEHEIMGRCVAEILDANLLFNDNSKNDKYINESILKNEVLGDKYLILGEQIFDRSGKKNGGLIILKKLNETRKLVNSFSNEINLFNFEDVIGNSDLMTEAKRKASLAAESMVNVILQGESGTGKELFAQSIHSKSWRRKGPFIAINCGAIPRDLIVSELFGYDEGAFTGARKGGKPGKFEEANGGTLFLDEIGELPLEQQVALLRVLQERKVSRLGSHKLIPLDVRIICATNKNLVEEVAKGKFRQDLYYRLNVLCINIPPLRSRREDIVPLFQHFLKKHEDQLGKKFMFEPEVLRCLERYDWPGNVRELQNIVERMVCLAQDGIISLSGLPAEMIPGQGTELQPESLFTNRFDHISHNREERKLMAAENERREIIFLLNKNGGNVSLTARDMGVSRNTIYRKMRAYGIKN</sequence>
<dbReference type="SMART" id="SM00382">
    <property type="entry name" value="AAA"/>
    <property type="match status" value="1"/>
</dbReference>
<feature type="domain" description="Sigma-54 factor interaction" evidence="6">
    <location>
        <begin position="335"/>
        <end position="564"/>
    </location>
</feature>
<accession>A0A7G6E5G5</accession>
<dbReference type="InterPro" id="IPR025662">
    <property type="entry name" value="Sigma_54_int_dom_ATP-bd_1"/>
</dbReference>
<keyword evidence="4" id="KW-0238">DNA-binding</keyword>
<dbReference type="PROSITE" id="PS00688">
    <property type="entry name" value="SIGMA54_INTERACT_3"/>
    <property type="match status" value="1"/>
</dbReference>
<dbReference type="KEGG" id="tfr:BR63_14075"/>
<evidence type="ECO:0000256" key="3">
    <source>
        <dbReference type="ARBA" id="ARBA00023015"/>
    </source>
</evidence>
<dbReference type="CDD" id="cd00009">
    <property type="entry name" value="AAA"/>
    <property type="match status" value="1"/>
</dbReference>
<gene>
    <name evidence="8" type="ORF">BR63_14075</name>
</gene>
<dbReference type="Pfam" id="PF02954">
    <property type="entry name" value="HTH_8"/>
    <property type="match status" value="1"/>
</dbReference>
<evidence type="ECO:0000256" key="5">
    <source>
        <dbReference type="ARBA" id="ARBA00023163"/>
    </source>
</evidence>
<dbReference type="Pfam" id="PF25601">
    <property type="entry name" value="AAA_lid_14"/>
    <property type="match status" value="1"/>
</dbReference>
<dbReference type="SUPFAM" id="SSF46689">
    <property type="entry name" value="Homeodomain-like"/>
    <property type="match status" value="1"/>
</dbReference>
<dbReference type="OrthoDB" id="9803970at2"/>
<dbReference type="PRINTS" id="PR01590">
    <property type="entry name" value="HTHFIS"/>
</dbReference>
<keyword evidence="5" id="KW-0804">Transcription</keyword>
<dbReference type="Pfam" id="PF13188">
    <property type="entry name" value="PAS_8"/>
    <property type="match status" value="1"/>
</dbReference>
<dbReference type="Gene3D" id="3.40.50.300">
    <property type="entry name" value="P-loop containing nucleotide triphosphate hydrolases"/>
    <property type="match status" value="1"/>
</dbReference>
<dbReference type="InterPro" id="IPR025944">
    <property type="entry name" value="Sigma_54_int_dom_CS"/>
</dbReference>
<dbReference type="PROSITE" id="PS50112">
    <property type="entry name" value="PAS"/>
    <property type="match status" value="1"/>
</dbReference>
<evidence type="ECO:0000256" key="1">
    <source>
        <dbReference type="ARBA" id="ARBA00022741"/>
    </source>
</evidence>
<dbReference type="AlphaFoldDB" id="A0A7G6E5G5"/>
<keyword evidence="2" id="KW-0067">ATP-binding</keyword>
<protein>
    <submittedName>
        <fullName evidence="8">GAF domain-containing protein</fullName>
    </submittedName>
</protein>
<dbReference type="Gene3D" id="1.10.8.60">
    <property type="match status" value="1"/>
</dbReference>
<evidence type="ECO:0000313" key="9">
    <source>
        <dbReference type="Proteomes" id="UP000515847"/>
    </source>
</evidence>
<evidence type="ECO:0000256" key="4">
    <source>
        <dbReference type="ARBA" id="ARBA00023125"/>
    </source>
</evidence>
<dbReference type="InterPro" id="IPR058031">
    <property type="entry name" value="AAA_lid_NorR"/>
</dbReference>
<dbReference type="CDD" id="cd00130">
    <property type="entry name" value="PAS"/>
    <property type="match status" value="1"/>
</dbReference>
<reference evidence="8 9" key="1">
    <citation type="journal article" date="2019" name="Front. Microbiol.">
        <title>Thermoanaerosceptrum fracticalcis gen. nov. sp. nov., a Novel Fumarate-Fermenting Microorganism From a Deep Fractured Carbonate Aquifer of the US Great Basin.</title>
        <authorList>
            <person name="Hamilton-Brehm S.D."/>
            <person name="Stewart L.E."/>
            <person name="Zavarin M."/>
            <person name="Caldwell M."/>
            <person name="Lawson P.A."/>
            <person name="Onstott T.C."/>
            <person name="Grzymski J."/>
            <person name="Neveux I."/>
            <person name="Lollar B.S."/>
            <person name="Russell C.E."/>
            <person name="Moser D.P."/>
        </authorList>
    </citation>
    <scope>NUCLEOTIDE SEQUENCE [LARGE SCALE GENOMIC DNA]</scope>
    <source>
        <strain evidence="8 9">DRI-13</strain>
    </source>
</reference>
<keyword evidence="3" id="KW-0805">Transcription regulation</keyword>
<dbReference type="SUPFAM" id="SSF55781">
    <property type="entry name" value="GAF domain-like"/>
    <property type="match status" value="1"/>
</dbReference>